<dbReference type="Proteomes" id="UP000186323">
    <property type="component" value="Chromosome I"/>
</dbReference>
<dbReference type="OrthoDB" id="884118at2"/>
<feature type="chain" id="PRO_5012023919" evidence="1">
    <location>
        <begin position="23"/>
        <end position="169"/>
    </location>
</feature>
<organism evidence="2 3">
    <name type="scientific">Desulfovibrio piger</name>
    <dbReference type="NCBI Taxonomy" id="901"/>
    <lineage>
        <taxon>Bacteria</taxon>
        <taxon>Pseudomonadati</taxon>
        <taxon>Thermodesulfobacteriota</taxon>
        <taxon>Desulfovibrionia</taxon>
        <taxon>Desulfovibrionales</taxon>
        <taxon>Desulfovibrionaceae</taxon>
        <taxon>Desulfovibrio</taxon>
    </lineage>
</organism>
<proteinExistence type="predicted"/>
<dbReference type="Gene3D" id="3.30.450.150">
    <property type="entry name" value="Haem-degrading domain"/>
    <property type="match status" value="1"/>
</dbReference>
<dbReference type="InterPro" id="IPR038084">
    <property type="entry name" value="PduO/GlcC-like_sf"/>
</dbReference>
<dbReference type="SUPFAM" id="SSF143744">
    <property type="entry name" value="GlcG-like"/>
    <property type="match status" value="1"/>
</dbReference>
<sequence length="169" mass="17775">MFRCFFLVLLAGALLGGAPVMAAALETENAGTVVREPVLTGEQAQSMVEVVMHEARESGKAVTVTVVDRSGQILAVLRDHEAGVHTISASYKKAYTAASQKRETAILARGVRDGSIPADIRYLDPNFSLMEGGIPIILEDVVVGGIGVGGAHGSEDSRLARIGLLVLQH</sequence>
<protein>
    <submittedName>
        <fullName evidence="2">GlcG protein</fullName>
    </submittedName>
</protein>
<dbReference type="InterPro" id="IPR005624">
    <property type="entry name" value="PduO/GlcC-like"/>
</dbReference>
<name>A0A1K1LI68_9BACT</name>
<dbReference type="AlphaFoldDB" id="A0A1K1LI68"/>
<reference evidence="3" key="1">
    <citation type="submission" date="2016-10" db="EMBL/GenBank/DDBJ databases">
        <authorList>
            <person name="Wegmann U."/>
        </authorList>
    </citation>
    <scope>NUCLEOTIDE SEQUENCE [LARGE SCALE GENOMIC DNA]</scope>
</reference>
<evidence type="ECO:0000256" key="1">
    <source>
        <dbReference type="SAM" id="SignalP"/>
    </source>
</evidence>
<dbReference type="PANTHER" id="PTHR34309:SF1">
    <property type="entry name" value="PROTEIN GLCG"/>
    <property type="match status" value="1"/>
</dbReference>
<keyword evidence="3" id="KW-1185">Reference proteome</keyword>
<dbReference type="Pfam" id="PF03928">
    <property type="entry name" value="HbpS-like"/>
    <property type="match status" value="1"/>
</dbReference>
<dbReference type="PANTHER" id="PTHR34309">
    <property type="entry name" value="SLR1406 PROTEIN"/>
    <property type="match status" value="1"/>
</dbReference>
<dbReference type="EMBL" id="LT630450">
    <property type="protein sequence ID" value="SFV74394.1"/>
    <property type="molecule type" value="Genomic_DNA"/>
</dbReference>
<dbReference type="RefSeq" id="WP_083575407.1">
    <property type="nucleotide sequence ID" value="NZ_CALJDE010000004.1"/>
</dbReference>
<accession>A0A1K1LI68</accession>
<keyword evidence="1" id="KW-0732">Signal</keyword>
<evidence type="ECO:0000313" key="3">
    <source>
        <dbReference type="Proteomes" id="UP000186323"/>
    </source>
</evidence>
<gene>
    <name evidence="2" type="ORF">DESPIGER_2580</name>
</gene>
<dbReference type="InterPro" id="IPR052517">
    <property type="entry name" value="GlcG_carb_metab_protein"/>
</dbReference>
<dbReference type="KEGG" id="dpg:DESPIGER_2580"/>
<evidence type="ECO:0000313" key="2">
    <source>
        <dbReference type="EMBL" id="SFV74394.1"/>
    </source>
</evidence>
<feature type="signal peptide" evidence="1">
    <location>
        <begin position="1"/>
        <end position="22"/>
    </location>
</feature>